<feature type="region of interest" description="Disordered" evidence="2">
    <location>
        <begin position="133"/>
        <end position="165"/>
    </location>
</feature>
<feature type="region of interest" description="Disordered" evidence="2">
    <location>
        <begin position="257"/>
        <end position="278"/>
    </location>
</feature>
<evidence type="ECO:0000256" key="2">
    <source>
        <dbReference type="SAM" id="MobiDB-lite"/>
    </source>
</evidence>
<dbReference type="Proteomes" id="UP001296104">
    <property type="component" value="Unassembled WGS sequence"/>
</dbReference>
<sequence>MTTLATVVDLQSVHSLANKLYCRCQEQLSGSKAIARSLRRLRNKLEEAEEVLDEAPTQHEDVRVLQAAGESKNVLNILDLALQHHRSATTRETQDEGFVSDFLTLIESVTSKLSDSLAALEGQKGTAGLLEASHAHPTSSPIFRSPSASTASDDPRRNVSTASTPFSFRRGQLSMISDNTSLSSGTQELTKEKAITPAPCGTVKANGYRSSQSMPGVMEQHKSAFVDPMSHNIDQATSMILQHEAVHVASRYRVVNPDPTIDTDNADQQYPATDYGGLQQMSSTSARVALPTRIPDTTTFTSGRVQITSINDQQTRGREKKSRSPRSKSPVPDNTGESENMMPQRRTASTPLQPTLSIGGLEVVTHDLKRYVQPKANPNVEPTMAPKAELAGLGIHDSQEVPRFYAGTDHKSEHERIASIVKLWNDCRWIDAGEQIASHLDRQLERGDQSLARRLRHLTGVLASLQGQWHRALVIFVSVLNAPITEPSQLDAGDCAAAYWLGDTYALLDRRVEALLAYSIAERSPLFQDSTKHRLHQCIRTDQDACRAAKGVPDTKLWEQERLSRNFDAGDSILNPQIITGGAAKAFLSYVRSQPEQASAKQSTLDPNDGRAFSLWKFGLDAVPWQEMQRLQIDPVCFTPSGPWPLEFDPQFAMANVSNGRLLSHSCDLLQLVTSNHKIAKAGGFRKKTLDCFTHPDLSWLIQTIRQCLRWLGVEWSESSDAQTTFFAARYASAEDRVATIHYFSLHLFRLSFRSGYGVDLCPGGIASARILRRQANFDKGVHLHETKRLRKMVREFLDTAAGKLEDEAFRSTALPVMNDSSTFFIGWLY</sequence>
<protein>
    <submittedName>
        <fullName evidence="3">Uncharacterized protein</fullName>
    </submittedName>
</protein>
<gene>
    <name evidence="3" type="ORF">LECACI_7A006494</name>
</gene>
<name>A0AAI8Z2L5_9PEZI</name>
<dbReference type="EMBL" id="CAVMBE010000047">
    <property type="protein sequence ID" value="CAK4031336.1"/>
    <property type="molecule type" value="Genomic_DNA"/>
</dbReference>
<comment type="caution">
    <text evidence="3">The sequence shown here is derived from an EMBL/GenBank/DDBJ whole genome shotgun (WGS) entry which is preliminary data.</text>
</comment>
<evidence type="ECO:0000256" key="1">
    <source>
        <dbReference type="SAM" id="Coils"/>
    </source>
</evidence>
<feature type="coiled-coil region" evidence="1">
    <location>
        <begin position="31"/>
        <end position="58"/>
    </location>
</feature>
<evidence type="ECO:0000313" key="3">
    <source>
        <dbReference type="EMBL" id="CAK4031336.1"/>
    </source>
</evidence>
<dbReference type="AlphaFoldDB" id="A0AAI8Z2L5"/>
<proteinExistence type="predicted"/>
<feature type="region of interest" description="Disordered" evidence="2">
    <location>
        <begin position="294"/>
        <end position="353"/>
    </location>
</feature>
<accession>A0AAI8Z2L5</accession>
<keyword evidence="1" id="KW-0175">Coiled coil</keyword>
<evidence type="ECO:0000313" key="4">
    <source>
        <dbReference type="Proteomes" id="UP001296104"/>
    </source>
</evidence>
<keyword evidence="4" id="KW-1185">Reference proteome</keyword>
<feature type="compositionally biased region" description="Polar residues" evidence="2">
    <location>
        <begin position="295"/>
        <end position="314"/>
    </location>
</feature>
<feature type="compositionally biased region" description="Polar residues" evidence="2">
    <location>
        <begin position="262"/>
        <end position="271"/>
    </location>
</feature>
<organism evidence="3 4">
    <name type="scientific">Lecanosticta acicola</name>
    <dbReference type="NCBI Taxonomy" id="111012"/>
    <lineage>
        <taxon>Eukaryota</taxon>
        <taxon>Fungi</taxon>
        <taxon>Dikarya</taxon>
        <taxon>Ascomycota</taxon>
        <taxon>Pezizomycotina</taxon>
        <taxon>Dothideomycetes</taxon>
        <taxon>Dothideomycetidae</taxon>
        <taxon>Mycosphaerellales</taxon>
        <taxon>Mycosphaerellaceae</taxon>
        <taxon>Lecanosticta</taxon>
    </lineage>
</organism>
<feature type="compositionally biased region" description="Polar residues" evidence="2">
    <location>
        <begin position="136"/>
        <end position="165"/>
    </location>
</feature>
<reference evidence="3" key="1">
    <citation type="submission" date="2023-11" db="EMBL/GenBank/DDBJ databases">
        <authorList>
            <person name="Alioto T."/>
            <person name="Alioto T."/>
            <person name="Gomez Garrido J."/>
        </authorList>
    </citation>
    <scope>NUCLEOTIDE SEQUENCE</scope>
</reference>